<name>A0A8R7Q892_TRIUA</name>
<reference evidence="4" key="1">
    <citation type="journal article" date="2013" name="Nature">
        <title>Draft genome of the wheat A-genome progenitor Triticum urartu.</title>
        <authorList>
            <person name="Ling H.Q."/>
            <person name="Zhao S."/>
            <person name="Liu D."/>
            <person name="Wang J."/>
            <person name="Sun H."/>
            <person name="Zhang C."/>
            <person name="Fan H."/>
            <person name="Li D."/>
            <person name="Dong L."/>
            <person name="Tao Y."/>
            <person name="Gao C."/>
            <person name="Wu H."/>
            <person name="Li Y."/>
            <person name="Cui Y."/>
            <person name="Guo X."/>
            <person name="Zheng S."/>
            <person name="Wang B."/>
            <person name="Yu K."/>
            <person name="Liang Q."/>
            <person name="Yang W."/>
            <person name="Lou X."/>
            <person name="Chen J."/>
            <person name="Feng M."/>
            <person name="Jian J."/>
            <person name="Zhang X."/>
            <person name="Luo G."/>
            <person name="Jiang Y."/>
            <person name="Liu J."/>
            <person name="Wang Z."/>
            <person name="Sha Y."/>
            <person name="Zhang B."/>
            <person name="Wu H."/>
            <person name="Tang D."/>
            <person name="Shen Q."/>
            <person name="Xue P."/>
            <person name="Zou S."/>
            <person name="Wang X."/>
            <person name="Liu X."/>
            <person name="Wang F."/>
            <person name="Yang Y."/>
            <person name="An X."/>
            <person name="Dong Z."/>
            <person name="Zhang K."/>
            <person name="Zhang X."/>
            <person name="Luo M.C."/>
            <person name="Dvorak J."/>
            <person name="Tong Y."/>
            <person name="Wang J."/>
            <person name="Yang H."/>
            <person name="Li Z."/>
            <person name="Wang D."/>
            <person name="Zhang A."/>
            <person name="Wang J."/>
        </authorList>
    </citation>
    <scope>NUCLEOTIDE SEQUENCE</scope>
    <source>
        <strain evidence="4">cv. G1812</strain>
    </source>
</reference>
<dbReference type="EnsemblPlants" id="TuG1812G0400003410.01.T01">
    <property type="protein sequence ID" value="TuG1812G0400003410.01.T01.cds461861"/>
    <property type="gene ID" value="TuG1812G0400003410.01"/>
</dbReference>
<dbReference type="Proteomes" id="UP000015106">
    <property type="component" value="Chromosome 4"/>
</dbReference>
<proteinExistence type="predicted"/>
<evidence type="ECO:0000313" key="4">
    <source>
        <dbReference type="Proteomes" id="UP000015106"/>
    </source>
</evidence>
<feature type="signal peptide" evidence="2">
    <location>
        <begin position="1"/>
        <end position="19"/>
    </location>
</feature>
<dbReference type="Gramene" id="TuG1812G0400003410.01.T01">
    <property type="protein sequence ID" value="TuG1812G0400003410.01.T01.cds461861"/>
    <property type="gene ID" value="TuG1812G0400003410.01"/>
</dbReference>
<feature type="chain" id="PRO_5035717654" evidence="2">
    <location>
        <begin position="20"/>
        <end position="130"/>
    </location>
</feature>
<dbReference type="AlphaFoldDB" id="A0A8R7Q892"/>
<keyword evidence="2" id="KW-0732">Signal</keyword>
<accession>A0A8R7Q892</accession>
<evidence type="ECO:0000256" key="2">
    <source>
        <dbReference type="SAM" id="SignalP"/>
    </source>
</evidence>
<evidence type="ECO:0000313" key="3">
    <source>
        <dbReference type="EnsemblPlants" id="TuG1812G0400003410.01.T01.cds461861"/>
    </source>
</evidence>
<organism evidence="3 4">
    <name type="scientific">Triticum urartu</name>
    <name type="common">Red wild einkorn</name>
    <name type="synonym">Crithodium urartu</name>
    <dbReference type="NCBI Taxonomy" id="4572"/>
    <lineage>
        <taxon>Eukaryota</taxon>
        <taxon>Viridiplantae</taxon>
        <taxon>Streptophyta</taxon>
        <taxon>Embryophyta</taxon>
        <taxon>Tracheophyta</taxon>
        <taxon>Spermatophyta</taxon>
        <taxon>Magnoliopsida</taxon>
        <taxon>Liliopsida</taxon>
        <taxon>Poales</taxon>
        <taxon>Poaceae</taxon>
        <taxon>BOP clade</taxon>
        <taxon>Pooideae</taxon>
        <taxon>Triticodae</taxon>
        <taxon>Triticeae</taxon>
        <taxon>Triticinae</taxon>
        <taxon>Triticum</taxon>
    </lineage>
</organism>
<sequence>TSPGHLSLLLLSSVGCSNGKRVSPAVAEARGSSSSSSSTPPETRVDGVCRCPCGGAEVQEEKELVGSIHGLTDLLERCASVHVIGRSNSWLLCCFHLQPDLIPRAVRACSPKLILYQRVHLLPSLLRASY</sequence>
<reference evidence="3" key="3">
    <citation type="submission" date="2022-06" db="UniProtKB">
        <authorList>
            <consortium name="EnsemblPlants"/>
        </authorList>
    </citation>
    <scope>IDENTIFICATION</scope>
</reference>
<evidence type="ECO:0000256" key="1">
    <source>
        <dbReference type="SAM" id="MobiDB-lite"/>
    </source>
</evidence>
<feature type="region of interest" description="Disordered" evidence="1">
    <location>
        <begin position="25"/>
        <end position="45"/>
    </location>
</feature>
<keyword evidence="4" id="KW-1185">Reference proteome</keyword>
<protein>
    <submittedName>
        <fullName evidence="3">Uncharacterized protein</fullName>
    </submittedName>
</protein>
<reference evidence="3" key="2">
    <citation type="submission" date="2018-03" db="EMBL/GenBank/DDBJ databases">
        <title>The Triticum urartu genome reveals the dynamic nature of wheat genome evolution.</title>
        <authorList>
            <person name="Ling H."/>
            <person name="Ma B."/>
            <person name="Shi X."/>
            <person name="Liu H."/>
            <person name="Dong L."/>
            <person name="Sun H."/>
            <person name="Cao Y."/>
            <person name="Gao Q."/>
            <person name="Zheng S."/>
            <person name="Li Y."/>
            <person name="Yu Y."/>
            <person name="Du H."/>
            <person name="Qi M."/>
            <person name="Li Y."/>
            <person name="Yu H."/>
            <person name="Cui Y."/>
            <person name="Wang N."/>
            <person name="Chen C."/>
            <person name="Wu H."/>
            <person name="Zhao Y."/>
            <person name="Zhang J."/>
            <person name="Li Y."/>
            <person name="Zhou W."/>
            <person name="Zhang B."/>
            <person name="Hu W."/>
            <person name="Eijk M."/>
            <person name="Tang J."/>
            <person name="Witsenboer H."/>
            <person name="Zhao S."/>
            <person name="Li Z."/>
            <person name="Zhang A."/>
            <person name="Wang D."/>
            <person name="Liang C."/>
        </authorList>
    </citation>
    <scope>NUCLEOTIDE SEQUENCE [LARGE SCALE GENOMIC DNA]</scope>
    <source>
        <strain evidence="3">cv. G1812</strain>
    </source>
</reference>